<proteinExistence type="predicted"/>
<gene>
    <name evidence="2" type="ORF">MSAN_01571100</name>
</gene>
<feature type="compositionally biased region" description="Gly residues" evidence="1">
    <location>
        <begin position="50"/>
        <end position="60"/>
    </location>
</feature>
<sequence>MPLFGSNNNNNKLEKQNPATGFDNTTGYGAGTTGTGIGRTHETYPTTGTGAVGMGDGMSGMGDPSMANPGMGGGRHHVPGTMRTDGMAADQQYGAGTGAGVGNTGIPPASALGSQNQSHSGGGAMTGKIEHAVGSLVGSKSLKAKGIQKEQEARGLKIQSQELAEAERLEHEAGLRRERAVAHGAHPDNRHVGGLGGAAGTGSGPGPYD</sequence>
<organism evidence="2 3">
    <name type="scientific">Mycena sanguinolenta</name>
    <dbReference type="NCBI Taxonomy" id="230812"/>
    <lineage>
        <taxon>Eukaryota</taxon>
        <taxon>Fungi</taxon>
        <taxon>Dikarya</taxon>
        <taxon>Basidiomycota</taxon>
        <taxon>Agaricomycotina</taxon>
        <taxon>Agaricomycetes</taxon>
        <taxon>Agaricomycetidae</taxon>
        <taxon>Agaricales</taxon>
        <taxon>Marasmiineae</taxon>
        <taxon>Mycenaceae</taxon>
        <taxon>Mycena</taxon>
    </lineage>
</organism>
<dbReference type="AlphaFoldDB" id="A0A8H6Y3U8"/>
<accession>A0A8H6Y3U8</accession>
<dbReference type="OrthoDB" id="2590620at2759"/>
<evidence type="ECO:0000256" key="1">
    <source>
        <dbReference type="SAM" id="MobiDB-lite"/>
    </source>
</evidence>
<comment type="caution">
    <text evidence="2">The sequence shown here is derived from an EMBL/GenBank/DDBJ whole genome shotgun (WGS) entry which is preliminary data.</text>
</comment>
<name>A0A8H6Y3U8_9AGAR</name>
<dbReference type="EMBL" id="JACAZH010000013">
    <property type="protein sequence ID" value="KAF7351394.1"/>
    <property type="molecule type" value="Genomic_DNA"/>
</dbReference>
<evidence type="ECO:0000313" key="2">
    <source>
        <dbReference type="EMBL" id="KAF7351394.1"/>
    </source>
</evidence>
<keyword evidence="3" id="KW-1185">Reference proteome</keyword>
<protein>
    <submittedName>
        <fullName evidence="2">Uncharacterized protein</fullName>
    </submittedName>
</protein>
<feature type="compositionally biased region" description="Gly residues" evidence="1">
    <location>
        <begin position="28"/>
        <end position="37"/>
    </location>
</feature>
<feature type="compositionally biased region" description="Gly residues" evidence="1">
    <location>
        <begin position="193"/>
        <end position="209"/>
    </location>
</feature>
<feature type="region of interest" description="Disordered" evidence="1">
    <location>
        <begin position="1"/>
        <end position="124"/>
    </location>
</feature>
<evidence type="ECO:0000313" key="3">
    <source>
        <dbReference type="Proteomes" id="UP000623467"/>
    </source>
</evidence>
<feature type="region of interest" description="Disordered" evidence="1">
    <location>
        <begin position="169"/>
        <end position="209"/>
    </location>
</feature>
<feature type="compositionally biased region" description="Basic and acidic residues" evidence="1">
    <location>
        <begin position="169"/>
        <end position="191"/>
    </location>
</feature>
<reference evidence="2" key="1">
    <citation type="submission" date="2020-05" db="EMBL/GenBank/DDBJ databases">
        <title>Mycena genomes resolve the evolution of fungal bioluminescence.</title>
        <authorList>
            <person name="Tsai I.J."/>
        </authorList>
    </citation>
    <scope>NUCLEOTIDE SEQUENCE</scope>
    <source>
        <strain evidence="2">160909Yilan</strain>
    </source>
</reference>
<dbReference type="Proteomes" id="UP000623467">
    <property type="component" value="Unassembled WGS sequence"/>
</dbReference>